<keyword evidence="3" id="KW-1185">Reference proteome</keyword>
<evidence type="ECO:0000313" key="3">
    <source>
        <dbReference type="Proteomes" id="UP000266841"/>
    </source>
</evidence>
<protein>
    <submittedName>
        <fullName evidence="2">Uncharacterized protein</fullName>
    </submittedName>
</protein>
<sequence length="165" mass="18277">TADARLMRYLGSGSLFSACPRIPLSGTQNVEMGGRDAGPAQNYRTSTRQRSTDESTLLGEELKLHCILKFYRHVENICSSPVQSPVEIRPLESSAVNHAVQPRGSMPVRLRSTNSSRSGKDEDKRAPQLDSAHRTTPETMSFRLLRIDLPKSVCRSDTAYGRSTL</sequence>
<reference evidence="2 3" key="1">
    <citation type="journal article" date="2012" name="Genome Biol.">
        <title>Genome and low-iron response of an oceanic diatom adapted to chronic iron limitation.</title>
        <authorList>
            <person name="Lommer M."/>
            <person name="Specht M."/>
            <person name="Roy A.S."/>
            <person name="Kraemer L."/>
            <person name="Andreson R."/>
            <person name="Gutowska M.A."/>
            <person name="Wolf J."/>
            <person name="Bergner S.V."/>
            <person name="Schilhabel M.B."/>
            <person name="Klostermeier U.C."/>
            <person name="Beiko R.G."/>
            <person name="Rosenstiel P."/>
            <person name="Hippler M."/>
            <person name="Laroche J."/>
        </authorList>
    </citation>
    <scope>NUCLEOTIDE SEQUENCE [LARGE SCALE GENOMIC DNA]</scope>
    <source>
        <strain evidence="2 3">CCMP1005</strain>
    </source>
</reference>
<organism evidence="2 3">
    <name type="scientific">Thalassiosira oceanica</name>
    <name type="common">Marine diatom</name>
    <dbReference type="NCBI Taxonomy" id="159749"/>
    <lineage>
        <taxon>Eukaryota</taxon>
        <taxon>Sar</taxon>
        <taxon>Stramenopiles</taxon>
        <taxon>Ochrophyta</taxon>
        <taxon>Bacillariophyta</taxon>
        <taxon>Coscinodiscophyceae</taxon>
        <taxon>Thalassiosirophycidae</taxon>
        <taxon>Thalassiosirales</taxon>
        <taxon>Thalassiosiraceae</taxon>
        <taxon>Thalassiosira</taxon>
    </lineage>
</organism>
<feature type="compositionally biased region" description="Basic and acidic residues" evidence="1">
    <location>
        <begin position="118"/>
        <end position="136"/>
    </location>
</feature>
<dbReference type="EMBL" id="AGNL01030135">
    <property type="protein sequence ID" value="EJK56920.1"/>
    <property type="molecule type" value="Genomic_DNA"/>
</dbReference>
<feature type="region of interest" description="Disordered" evidence="1">
    <location>
        <begin position="27"/>
        <end position="53"/>
    </location>
</feature>
<gene>
    <name evidence="2" type="ORF">THAOC_23097</name>
</gene>
<accession>K0RV72</accession>
<feature type="non-terminal residue" evidence="2">
    <location>
        <position position="1"/>
    </location>
</feature>
<evidence type="ECO:0000313" key="2">
    <source>
        <dbReference type="EMBL" id="EJK56920.1"/>
    </source>
</evidence>
<comment type="caution">
    <text evidence="2">The sequence shown here is derived from an EMBL/GenBank/DDBJ whole genome shotgun (WGS) entry which is preliminary data.</text>
</comment>
<dbReference type="Proteomes" id="UP000266841">
    <property type="component" value="Unassembled WGS sequence"/>
</dbReference>
<dbReference type="AlphaFoldDB" id="K0RV72"/>
<feature type="region of interest" description="Disordered" evidence="1">
    <location>
        <begin position="97"/>
        <end position="137"/>
    </location>
</feature>
<name>K0RV72_THAOC</name>
<proteinExistence type="predicted"/>
<evidence type="ECO:0000256" key="1">
    <source>
        <dbReference type="SAM" id="MobiDB-lite"/>
    </source>
</evidence>